<dbReference type="GO" id="GO:0005886">
    <property type="term" value="C:plasma membrane"/>
    <property type="evidence" value="ECO:0007669"/>
    <property type="project" value="UniProtKB-SubCell"/>
</dbReference>
<evidence type="ECO:0000256" key="1">
    <source>
        <dbReference type="ARBA" id="ARBA00004141"/>
    </source>
</evidence>
<keyword evidence="5 9" id="KW-1133">Transmembrane helix</keyword>
<comment type="subcellular location">
    <subcellularLocation>
        <location evidence="9">Cell membrane</location>
        <topology evidence="9">Multi-pass membrane protein</topology>
    </subcellularLocation>
    <subcellularLocation>
        <location evidence="1">Membrane</location>
        <topology evidence="1">Multi-pass membrane protein</topology>
    </subcellularLocation>
</comment>
<dbReference type="InterPro" id="IPR036019">
    <property type="entry name" value="MscL_channel"/>
</dbReference>
<dbReference type="Proteomes" id="UP000178230">
    <property type="component" value="Unassembled WGS sequence"/>
</dbReference>
<evidence type="ECO:0000256" key="9">
    <source>
        <dbReference type="HAMAP-Rule" id="MF_00115"/>
    </source>
</evidence>
<sequence length="134" mass="14368">MLKGFKDFIIKGSVVDMAVGVVIGVSFGNVVTAMVKDLVNPLIGVFGGKPDLSGVYFTVNSSKFMVGDFINSLISFLTIAAVIYFAVVVPMNKVMEKMKSGKSEDPTEKSCSECLSLIPVKAKRCKFCTVVLGK</sequence>
<reference evidence="10 11" key="1">
    <citation type="journal article" date="2016" name="Nat. Commun.">
        <title>Thousands of microbial genomes shed light on interconnected biogeochemical processes in an aquifer system.</title>
        <authorList>
            <person name="Anantharaman K."/>
            <person name="Brown C.T."/>
            <person name="Hug L.A."/>
            <person name="Sharon I."/>
            <person name="Castelle C.J."/>
            <person name="Probst A.J."/>
            <person name="Thomas B.C."/>
            <person name="Singh A."/>
            <person name="Wilkins M.J."/>
            <person name="Karaoz U."/>
            <person name="Brodie E.L."/>
            <person name="Williams K.H."/>
            <person name="Hubbard S.S."/>
            <person name="Banfield J.F."/>
        </authorList>
    </citation>
    <scope>NUCLEOTIDE SEQUENCE [LARGE SCALE GENOMIC DNA]</scope>
</reference>
<feature type="transmembrane region" description="Helical" evidence="9">
    <location>
        <begin position="12"/>
        <end position="35"/>
    </location>
</feature>
<dbReference type="InterPro" id="IPR037673">
    <property type="entry name" value="MSC/AndL"/>
</dbReference>
<evidence type="ECO:0000256" key="8">
    <source>
        <dbReference type="ARBA" id="ARBA00023303"/>
    </source>
</evidence>
<proteinExistence type="inferred from homology"/>
<organism evidence="10 11">
    <name type="scientific">Candidatus Gottesmanbacteria bacterium RBG_13_37_7</name>
    <dbReference type="NCBI Taxonomy" id="1798369"/>
    <lineage>
        <taxon>Bacteria</taxon>
        <taxon>Candidatus Gottesmaniibacteriota</taxon>
    </lineage>
</organism>
<keyword evidence="7 9" id="KW-0472">Membrane</keyword>
<evidence type="ECO:0000313" key="10">
    <source>
        <dbReference type="EMBL" id="OGF99559.1"/>
    </source>
</evidence>
<evidence type="ECO:0000256" key="4">
    <source>
        <dbReference type="ARBA" id="ARBA00022692"/>
    </source>
</evidence>
<dbReference type="GO" id="GO:0008381">
    <property type="term" value="F:mechanosensitive monoatomic ion channel activity"/>
    <property type="evidence" value="ECO:0007669"/>
    <property type="project" value="UniProtKB-UniRule"/>
</dbReference>
<name>A0A1F5YHE8_9BACT</name>
<evidence type="ECO:0000256" key="2">
    <source>
        <dbReference type="ARBA" id="ARBA00022448"/>
    </source>
</evidence>
<protein>
    <recommendedName>
        <fullName evidence="9">Large-conductance mechanosensitive channel</fullName>
    </recommendedName>
</protein>
<dbReference type="EMBL" id="MFIY01000047">
    <property type="protein sequence ID" value="OGF99559.1"/>
    <property type="molecule type" value="Genomic_DNA"/>
</dbReference>
<dbReference type="Gene3D" id="1.10.1200.120">
    <property type="entry name" value="Large-conductance mechanosensitive channel, MscL, domain 1"/>
    <property type="match status" value="1"/>
</dbReference>
<keyword evidence="6 9" id="KW-0406">Ion transport</keyword>
<evidence type="ECO:0000256" key="6">
    <source>
        <dbReference type="ARBA" id="ARBA00023065"/>
    </source>
</evidence>
<dbReference type="SUPFAM" id="SSF81330">
    <property type="entry name" value="Gated mechanosensitive channel"/>
    <property type="match status" value="1"/>
</dbReference>
<keyword evidence="8 9" id="KW-0407">Ion channel</keyword>
<comment type="function">
    <text evidence="9">Channel that opens in response to stretch forces in the membrane lipid bilayer. May participate in the regulation of osmotic pressure changes within the cell.</text>
</comment>
<evidence type="ECO:0000313" key="11">
    <source>
        <dbReference type="Proteomes" id="UP000178230"/>
    </source>
</evidence>
<dbReference type="InterPro" id="IPR001185">
    <property type="entry name" value="MS_channel"/>
</dbReference>
<dbReference type="PRINTS" id="PR01264">
    <property type="entry name" value="MECHCHANNEL"/>
</dbReference>
<keyword evidence="3 9" id="KW-1003">Cell membrane</keyword>
<dbReference type="Pfam" id="PF01741">
    <property type="entry name" value="MscL"/>
    <property type="match status" value="1"/>
</dbReference>
<evidence type="ECO:0000256" key="3">
    <source>
        <dbReference type="ARBA" id="ARBA00022475"/>
    </source>
</evidence>
<gene>
    <name evidence="9" type="primary">mscL</name>
    <name evidence="10" type="ORF">A2Y99_04295</name>
</gene>
<evidence type="ECO:0000256" key="7">
    <source>
        <dbReference type="ARBA" id="ARBA00023136"/>
    </source>
</evidence>
<comment type="caution">
    <text evidence="10">The sequence shown here is derived from an EMBL/GenBank/DDBJ whole genome shotgun (WGS) entry which is preliminary data.</text>
</comment>
<dbReference type="HAMAP" id="MF_00115">
    <property type="entry name" value="MscL"/>
    <property type="match status" value="1"/>
</dbReference>
<comment type="similarity">
    <text evidence="9">Belongs to the MscL family.</text>
</comment>
<comment type="subunit">
    <text evidence="9">Homopentamer.</text>
</comment>
<feature type="transmembrane region" description="Helical" evidence="9">
    <location>
        <begin position="69"/>
        <end position="89"/>
    </location>
</feature>
<dbReference type="PANTHER" id="PTHR30266">
    <property type="entry name" value="MECHANOSENSITIVE CHANNEL MSCL"/>
    <property type="match status" value="1"/>
</dbReference>
<evidence type="ECO:0000256" key="5">
    <source>
        <dbReference type="ARBA" id="ARBA00022989"/>
    </source>
</evidence>
<dbReference type="PANTHER" id="PTHR30266:SF2">
    <property type="entry name" value="LARGE-CONDUCTANCE MECHANOSENSITIVE CHANNEL"/>
    <property type="match status" value="1"/>
</dbReference>
<dbReference type="AlphaFoldDB" id="A0A1F5YHE8"/>
<dbReference type="NCBIfam" id="TIGR00220">
    <property type="entry name" value="mscL"/>
    <property type="match status" value="1"/>
</dbReference>
<keyword evidence="4 9" id="KW-0812">Transmembrane</keyword>
<keyword evidence="2 9" id="KW-0813">Transport</keyword>
<accession>A0A1F5YHE8</accession>